<gene>
    <name evidence="3" type="primary">LOC103510491</name>
</gene>
<accession>A0A3Q0J055</accession>
<reference evidence="3" key="1">
    <citation type="submission" date="2025-08" db="UniProtKB">
        <authorList>
            <consortium name="RefSeq"/>
        </authorList>
    </citation>
    <scope>IDENTIFICATION</scope>
</reference>
<dbReference type="AlphaFoldDB" id="A0A3Q0J055"/>
<dbReference type="RefSeq" id="XP_026680333.1">
    <property type="nucleotide sequence ID" value="XM_026824532.1"/>
</dbReference>
<proteinExistence type="predicted"/>
<sequence length="139" mass="15798">MKAKKSNTKSKLQKFAGFMKKVDRKQGIPKVRADENRDSSSSSRFSDSSNMSFMNPPSIAPPYRPQKHQPGNRNEPIPDQPLEVNSYHSAMSAPQKTLLKDVLLMSENEDAPPQETNRSKAPRPNDLDFIHLHTKLRKK</sequence>
<feature type="compositionally biased region" description="Basic and acidic residues" evidence="1">
    <location>
        <begin position="20"/>
        <end position="38"/>
    </location>
</feature>
<feature type="compositionally biased region" description="Basic residues" evidence="1">
    <location>
        <begin position="1"/>
        <end position="12"/>
    </location>
</feature>
<organism evidence="2 3">
    <name type="scientific">Diaphorina citri</name>
    <name type="common">Asian citrus psyllid</name>
    <dbReference type="NCBI Taxonomy" id="121845"/>
    <lineage>
        <taxon>Eukaryota</taxon>
        <taxon>Metazoa</taxon>
        <taxon>Ecdysozoa</taxon>
        <taxon>Arthropoda</taxon>
        <taxon>Hexapoda</taxon>
        <taxon>Insecta</taxon>
        <taxon>Pterygota</taxon>
        <taxon>Neoptera</taxon>
        <taxon>Paraneoptera</taxon>
        <taxon>Hemiptera</taxon>
        <taxon>Sternorrhyncha</taxon>
        <taxon>Psylloidea</taxon>
        <taxon>Psyllidae</taxon>
        <taxon>Diaphorininae</taxon>
        <taxon>Diaphorina</taxon>
    </lineage>
</organism>
<evidence type="ECO:0000313" key="3">
    <source>
        <dbReference type="RefSeq" id="XP_026680333.1"/>
    </source>
</evidence>
<feature type="compositionally biased region" description="Low complexity" evidence="1">
    <location>
        <begin position="39"/>
        <end position="57"/>
    </location>
</feature>
<evidence type="ECO:0000313" key="2">
    <source>
        <dbReference type="Proteomes" id="UP000079169"/>
    </source>
</evidence>
<evidence type="ECO:0000256" key="1">
    <source>
        <dbReference type="SAM" id="MobiDB-lite"/>
    </source>
</evidence>
<feature type="compositionally biased region" description="Polar residues" evidence="1">
    <location>
        <begin position="86"/>
        <end position="95"/>
    </location>
</feature>
<dbReference type="Proteomes" id="UP000079169">
    <property type="component" value="Unplaced"/>
</dbReference>
<feature type="region of interest" description="Disordered" evidence="1">
    <location>
        <begin position="1"/>
        <end position="139"/>
    </location>
</feature>
<name>A0A3Q0J055_DIACI</name>
<protein>
    <submittedName>
        <fullName evidence="3">Uncharacterized protein LOC103510491 isoform X2</fullName>
    </submittedName>
</protein>
<dbReference type="GeneID" id="103510491"/>
<keyword evidence="2" id="KW-1185">Reference proteome</keyword>